<evidence type="ECO:0000256" key="2">
    <source>
        <dbReference type="ARBA" id="ARBA00022801"/>
    </source>
</evidence>
<dbReference type="Gene3D" id="3.40.50.300">
    <property type="entry name" value="P-loop containing nucleotide triphosphate hydrolases"/>
    <property type="match status" value="1"/>
</dbReference>
<reference evidence="4 5" key="1">
    <citation type="journal article" date="2021" name="BMC Biol.">
        <title>Horizontally acquired antibacterial genes associated with adaptive radiation of ladybird beetles.</title>
        <authorList>
            <person name="Li H.S."/>
            <person name="Tang X.F."/>
            <person name="Huang Y.H."/>
            <person name="Xu Z.Y."/>
            <person name="Chen M.L."/>
            <person name="Du X.Y."/>
            <person name="Qiu B.Y."/>
            <person name="Chen P.T."/>
            <person name="Zhang W."/>
            <person name="Slipinski A."/>
            <person name="Escalona H.E."/>
            <person name="Waterhouse R.M."/>
            <person name="Zwick A."/>
            <person name="Pang H."/>
        </authorList>
    </citation>
    <scope>NUCLEOTIDE SEQUENCE [LARGE SCALE GENOMIC DNA]</scope>
    <source>
        <strain evidence="4">SYSU2018</strain>
    </source>
</reference>
<proteinExistence type="predicted"/>
<keyword evidence="2" id="KW-0378">Hydrolase</keyword>
<dbReference type="Proteomes" id="UP001516400">
    <property type="component" value="Unassembled WGS sequence"/>
</dbReference>
<organism evidence="4 5">
    <name type="scientific">Cryptolaemus montrouzieri</name>
    <dbReference type="NCBI Taxonomy" id="559131"/>
    <lineage>
        <taxon>Eukaryota</taxon>
        <taxon>Metazoa</taxon>
        <taxon>Ecdysozoa</taxon>
        <taxon>Arthropoda</taxon>
        <taxon>Hexapoda</taxon>
        <taxon>Insecta</taxon>
        <taxon>Pterygota</taxon>
        <taxon>Neoptera</taxon>
        <taxon>Endopterygota</taxon>
        <taxon>Coleoptera</taxon>
        <taxon>Polyphaga</taxon>
        <taxon>Cucujiformia</taxon>
        <taxon>Coccinelloidea</taxon>
        <taxon>Coccinellidae</taxon>
        <taxon>Scymninae</taxon>
        <taxon>Scymnini</taxon>
        <taxon>Cryptolaemus</taxon>
    </lineage>
</organism>
<evidence type="ECO:0000256" key="3">
    <source>
        <dbReference type="ARBA" id="ARBA00022840"/>
    </source>
</evidence>
<evidence type="ECO:0000313" key="5">
    <source>
        <dbReference type="Proteomes" id="UP001516400"/>
    </source>
</evidence>
<dbReference type="PANTHER" id="PTHR43146:SF1">
    <property type="entry name" value="CANCER-RELATED NUCLEOSIDE-TRIPHOSPHATASE"/>
    <property type="match status" value="1"/>
</dbReference>
<dbReference type="InterPro" id="IPR004948">
    <property type="entry name" value="Nuc-triphosphatase_THEP1"/>
</dbReference>
<name>A0ABD2NPS7_9CUCU</name>
<evidence type="ECO:0000313" key="4">
    <source>
        <dbReference type="EMBL" id="KAL3280376.1"/>
    </source>
</evidence>
<sequence>MLICLTGTPGIGKTTIIKKLIEHLRGQNLKLEGFFTEEVRNGQGNREGFDIVTVNNGRGVLSRKSGVHSSFKVGSYCVDINQFESLAIPLLNNPQKLMVIDEIGKMELCSEKFKGAMESLLNYPDITIIATVPLKSNDIFINNLKKNCKN</sequence>
<dbReference type="InterPro" id="IPR027417">
    <property type="entry name" value="P-loop_NTPase"/>
</dbReference>
<accession>A0ABD2NPS7</accession>
<comment type="caution">
    <text evidence="4">The sequence shown here is derived from an EMBL/GenBank/DDBJ whole genome shotgun (WGS) entry which is preliminary data.</text>
</comment>
<keyword evidence="1" id="KW-0547">Nucleotide-binding</keyword>
<dbReference type="SUPFAM" id="SSF52540">
    <property type="entry name" value="P-loop containing nucleoside triphosphate hydrolases"/>
    <property type="match status" value="1"/>
</dbReference>
<dbReference type="GO" id="GO:0016787">
    <property type="term" value="F:hydrolase activity"/>
    <property type="evidence" value="ECO:0007669"/>
    <property type="project" value="UniProtKB-KW"/>
</dbReference>
<keyword evidence="5" id="KW-1185">Reference proteome</keyword>
<protein>
    <recommendedName>
        <fullName evidence="6">AAA+ ATPase domain-containing protein</fullName>
    </recommendedName>
</protein>
<dbReference type="GO" id="GO:0005524">
    <property type="term" value="F:ATP binding"/>
    <property type="evidence" value="ECO:0007669"/>
    <property type="project" value="UniProtKB-KW"/>
</dbReference>
<dbReference type="AlphaFoldDB" id="A0ABD2NPS7"/>
<gene>
    <name evidence="4" type="ORF">HHI36_017865</name>
</gene>
<keyword evidence="3" id="KW-0067">ATP-binding</keyword>
<dbReference type="Pfam" id="PF03266">
    <property type="entry name" value="NTPase_1"/>
    <property type="match status" value="1"/>
</dbReference>
<dbReference type="PANTHER" id="PTHR43146">
    <property type="entry name" value="CANCER-RELATED NUCLEOSIDE-TRIPHOSPHATASE"/>
    <property type="match status" value="1"/>
</dbReference>
<dbReference type="EMBL" id="JABFTP020000124">
    <property type="protein sequence ID" value="KAL3280376.1"/>
    <property type="molecule type" value="Genomic_DNA"/>
</dbReference>
<evidence type="ECO:0008006" key="6">
    <source>
        <dbReference type="Google" id="ProtNLM"/>
    </source>
</evidence>
<evidence type="ECO:0000256" key="1">
    <source>
        <dbReference type="ARBA" id="ARBA00022741"/>
    </source>
</evidence>